<dbReference type="STRING" id="1173027.Mic7113_2907"/>
<dbReference type="Proteomes" id="UP000010471">
    <property type="component" value="Chromosome"/>
</dbReference>
<evidence type="ECO:0000313" key="2">
    <source>
        <dbReference type="Proteomes" id="UP000010471"/>
    </source>
</evidence>
<gene>
    <name evidence="1" type="ORF">Mic7113_2907</name>
</gene>
<organism evidence="1 2">
    <name type="scientific">Allocoleopsis franciscana PCC 7113</name>
    <dbReference type="NCBI Taxonomy" id="1173027"/>
    <lineage>
        <taxon>Bacteria</taxon>
        <taxon>Bacillati</taxon>
        <taxon>Cyanobacteriota</taxon>
        <taxon>Cyanophyceae</taxon>
        <taxon>Coleofasciculales</taxon>
        <taxon>Coleofasciculaceae</taxon>
        <taxon>Allocoleopsis</taxon>
        <taxon>Allocoleopsis franciscana</taxon>
    </lineage>
</organism>
<dbReference type="HOGENOM" id="CLU_3081880_0_0_3"/>
<dbReference type="eggNOG" id="ENOG5033RD8">
    <property type="taxonomic scope" value="Bacteria"/>
</dbReference>
<dbReference type="AlphaFoldDB" id="K9WFZ0"/>
<sequence>MQILGATRFDQCVINMALINICNQESYVGKEMRKIYNSWNEVYAAERGFIHF</sequence>
<name>K9WFZ0_9CYAN</name>
<accession>K9WFZ0</accession>
<reference evidence="1 2" key="1">
    <citation type="submission" date="2012-06" db="EMBL/GenBank/DDBJ databases">
        <title>Finished chromosome of genome of Microcoleus sp. PCC 7113.</title>
        <authorList>
            <consortium name="US DOE Joint Genome Institute"/>
            <person name="Gugger M."/>
            <person name="Coursin T."/>
            <person name="Rippka R."/>
            <person name="Tandeau De Marsac N."/>
            <person name="Huntemann M."/>
            <person name="Wei C.-L."/>
            <person name="Han J."/>
            <person name="Detter J.C."/>
            <person name="Han C."/>
            <person name="Tapia R."/>
            <person name="Chen A."/>
            <person name="Kyrpides N."/>
            <person name="Mavromatis K."/>
            <person name="Markowitz V."/>
            <person name="Szeto E."/>
            <person name="Ivanova N."/>
            <person name="Pagani I."/>
            <person name="Pati A."/>
            <person name="Goodwin L."/>
            <person name="Nordberg H.P."/>
            <person name="Cantor M.N."/>
            <person name="Hua S.X."/>
            <person name="Woyke T."/>
            <person name="Kerfeld C.A."/>
        </authorList>
    </citation>
    <scope>NUCLEOTIDE SEQUENCE [LARGE SCALE GENOMIC DNA]</scope>
    <source>
        <strain evidence="1 2">PCC 7113</strain>
    </source>
</reference>
<dbReference type="EMBL" id="CP003630">
    <property type="protein sequence ID" value="AFZ18684.1"/>
    <property type="molecule type" value="Genomic_DNA"/>
</dbReference>
<keyword evidence="2" id="KW-1185">Reference proteome</keyword>
<protein>
    <submittedName>
        <fullName evidence="1">Uncharacterized protein</fullName>
    </submittedName>
</protein>
<dbReference type="KEGG" id="mic:Mic7113_2907"/>
<evidence type="ECO:0000313" key="1">
    <source>
        <dbReference type="EMBL" id="AFZ18684.1"/>
    </source>
</evidence>
<proteinExistence type="predicted"/>